<name>A0A344TJB5_9BACT</name>
<evidence type="ECO:0008006" key="3">
    <source>
        <dbReference type="Google" id="ProtNLM"/>
    </source>
</evidence>
<organism evidence="1 2">
    <name type="scientific">Runella rosea</name>
    <dbReference type="NCBI Taxonomy" id="2259595"/>
    <lineage>
        <taxon>Bacteria</taxon>
        <taxon>Pseudomonadati</taxon>
        <taxon>Bacteroidota</taxon>
        <taxon>Cytophagia</taxon>
        <taxon>Cytophagales</taxon>
        <taxon>Spirosomataceae</taxon>
        <taxon>Runella</taxon>
    </lineage>
</organism>
<gene>
    <name evidence="1" type="ORF">DR864_13740</name>
</gene>
<dbReference type="Gene3D" id="1.10.30.50">
    <property type="match status" value="1"/>
</dbReference>
<dbReference type="RefSeq" id="WP_114067518.1">
    <property type="nucleotide sequence ID" value="NZ_CP030850.1"/>
</dbReference>
<dbReference type="EMBL" id="CP030850">
    <property type="protein sequence ID" value="AXE18736.1"/>
    <property type="molecule type" value="Genomic_DNA"/>
</dbReference>
<keyword evidence="2" id="KW-1185">Reference proteome</keyword>
<dbReference type="Proteomes" id="UP000251993">
    <property type="component" value="Chromosome"/>
</dbReference>
<dbReference type="AlphaFoldDB" id="A0A344TJB5"/>
<reference evidence="1 2" key="1">
    <citation type="submission" date="2018-07" db="EMBL/GenBank/DDBJ databases">
        <title>Genome sequencing of Runella.</title>
        <authorList>
            <person name="Baek M.-G."/>
            <person name="Yi H."/>
        </authorList>
    </citation>
    <scope>NUCLEOTIDE SEQUENCE [LARGE SCALE GENOMIC DNA]</scope>
    <source>
        <strain evidence="1 2">HYN0085</strain>
    </source>
</reference>
<evidence type="ECO:0000313" key="1">
    <source>
        <dbReference type="EMBL" id="AXE18736.1"/>
    </source>
</evidence>
<proteinExistence type="predicted"/>
<sequence length="249" mass="29302">MIRLEDKPCPVELTEELMAQLTEEYRQTGKSVWKKEFIAEQLLAISNGKCCFSECRLEEEGKYPEVEHFAPKSLYPQDVVKWENLLPISSACNKSKGDHDTRKEPIINPRYEDPKEHFYFQGYRFKPKTPKGHLSIEVLNLNDRTLWVNKRFEIGDKAVERLEEISKKLQEYDQSFSKSTPKRNSIVRQLRNLFHEGTPKAEYSAVVASYLLNDDDFQVVKDLMQKNNLWDEEFESLEKQLKFCALDVR</sequence>
<accession>A0A344TJB5</accession>
<evidence type="ECO:0000313" key="2">
    <source>
        <dbReference type="Proteomes" id="UP000251993"/>
    </source>
</evidence>
<protein>
    <recommendedName>
        <fullName evidence="3">TIGR02646 family protein</fullName>
    </recommendedName>
</protein>
<dbReference type="KEGG" id="run:DR864_13740"/>
<dbReference type="OrthoDB" id="5918473at2"/>